<dbReference type="SUPFAM" id="SSF50729">
    <property type="entry name" value="PH domain-like"/>
    <property type="match status" value="1"/>
</dbReference>
<dbReference type="Pfam" id="PF00621">
    <property type="entry name" value="RhoGEF"/>
    <property type="match status" value="1"/>
</dbReference>
<feature type="region of interest" description="Disordered" evidence="2">
    <location>
        <begin position="754"/>
        <end position="774"/>
    </location>
</feature>
<feature type="domain" description="DH" evidence="4">
    <location>
        <begin position="146"/>
        <end position="326"/>
    </location>
</feature>
<evidence type="ECO:0000313" key="5">
    <source>
        <dbReference type="EMBL" id="KAK8781775.1"/>
    </source>
</evidence>
<gene>
    <name evidence="5" type="ORF">V5799_016892</name>
</gene>
<feature type="compositionally biased region" description="Basic and acidic residues" evidence="2">
    <location>
        <begin position="585"/>
        <end position="600"/>
    </location>
</feature>
<name>A0AAQ4F4X4_AMBAM</name>
<dbReference type="AlphaFoldDB" id="A0AAQ4F4X4"/>
<dbReference type="CDD" id="cd00160">
    <property type="entry name" value="RhoGEF"/>
    <property type="match status" value="1"/>
</dbReference>
<dbReference type="SUPFAM" id="SSF48065">
    <property type="entry name" value="DBL homology domain (DH-domain)"/>
    <property type="match status" value="1"/>
</dbReference>
<dbReference type="SMART" id="SM00325">
    <property type="entry name" value="RhoGEF"/>
    <property type="match status" value="1"/>
</dbReference>
<protein>
    <recommendedName>
        <fullName evidence="7">Guanine nucleotide exchange factor</fullName>
    </recommendedName>
</protein>
<dbReference type="InterPro" id="IPR011993">
    <property type="entry name" value="PH-like_dom_sf"/>
</dbReference>
<comment type="caution">
    <text evidence="5">The sequence shown here is derived from an EMBL/GenBank/DDBJ whole genome shotgun (WGS) entry which is preliminary data.</text>
</comment>
<feature type="region of interest" description="Disordered" evidence="2">
    <location>
        <begin position="549"/>
        <end position="618"/>
    </location>
</feature>
<feature type="compositionally biased region" description="Pro residues" evidence="2">
    <location>
        <begin position="48"/>
        <end position="59"/>
    </location>
</feature>
<dbReference type="Gene3D" id="2.30.29.30">
    <property type="entry name" value="Pleckstrin-homology domain (PH domain)/Phosphotyrosine-binding domain (PTB)"/>
    <property type="match status" value="1"/>
</dbReference>
<dbReference type="InterPro" id="IPR001849">
    <property type="entry name" value="PH_domain"/>
</dbReference>
<dbReference type="PANTHER" id="PTHR45924:SF2">
    <property type="entry name" value="FI17866P1"/>
    <property type="match status" value="1"/>
</dbReference>
<feature type="region of interest" description="Disordered" evidence="2">
    <location>
        <begin position="966"/>
        <end position="1007"/>
    </location>
</feature>
<dbReference type="GO" id="GO:0005085">
    <property type="term" value="F:guanyl-nucleotide exchange factor activity"/>
    <property type="evidence" value="ECO:0007669"/>
    <property type="project" value="InterPro"/>
</dbReference>
<dbReference type="Proteomes" id="UP001321473">
    <property type="component" value="Unassembled WGS sequence"/>
</dbReference>
<feature type="compositionally biased region" description="Polar residues" evidence="2">
    <location>
        <begin position="549"/>
        <end position="573"/>
    </location>
</feature>
<dbReference type="Gene3D" id="1.20.900.10">
    <property type="entry name" value="Dbl homology (DH) domain"/>
    <property type="match status" value="1"/>
</dbReference>
<evidence type="ECO:0008006" key="7">
    <source>
        <dbReference type="Google" id="ProtNLM"/>
    </source>
</evidence>
<feature type="compositionally biased region" description="Low complexity" evidence="2">
    <location>
        <begin position="60"/>
        <end position="81"/>
    </location>
</feature>
<dbReference type="PROSITE" id="PS50003">
    <property type="entry name" value="PH_DOMAIN"/>
    <property type="match status" value="1"/>
</dbReference>
<feature type="region of interest" description="Disordered" evidence="2">
    <location>
        <begin position="704"/>
        <end position="723"/>
    </location>
</feature>
<feature type="region of interest" description="Disordered" evidence="2">
    <location>
        <begin position="1064"/>
        <end position="1095"/>
    </location>
</feature>
<evidence type="ECO:0000256" key="1">
    <source>
        <dbReference type="ARBA" id="ARBA00022553"/>
    </source>
</evidence>
<dbReference type="PANTHER" id="PTHR45924">
    <property type="entry name" value="FI17866P1"/>
    <property type="match status" value="1"/>
</dbReference>
<dbReference type="InterPro" id="IPR035899">
    <property type="entry name" value="DBL_dom_sf"/>
</dbReference>
<dbReference type="Pfam" id="PF22697">
    <property type="entry name" value="SOS1_NGEF_PH"/>
    <property type="match status" value="1"/>
</dbReference>
<keyword evidence="6" id="KW-1185">Reference proteome</keyword>
<sequence>MGRGDARSDSDDSVQWEEFFGPSLEISGSLLAMYDTLASELRSDGSSCPPPTRAPPPSRRPLSSSSDCSSSSSSSSSLLPPGLGGVKKSYLASVESLEDDIPAALRGNRALCRATFADSSAAAMHRGLLTHPHGGEPGCGPDQPSYLDRVLLEVVDTERTYVRDIGAIVEGYLKPLSQMTDSKIKPEDLKSLFSNIESIYTFNSGFLEQLEKCGFDPVSIARCFVMNSSGFSVYTEFCTSYPKTVSTLTELVGKAESAEIFKARQTSLHHSLPLGSYLLKPVQRILKYHLLLQNIVKHVDKDSPGYPDVKNALSVMTGIAYHINDMKRRHEHAVRVQEIQSLLYGWQGEDLTTFGELVAEGCFRMLGAKALRHLFLFDKMLLVAKKREQGILHYKTHVVCSNLMLIESIQGEPLCFQVVPFNSPDYQYSFQARSLEQKREWCLQLKRAIIESFSAVIPNHAKQLVLELGQNDRALLCDRGPVKKTLAAPEYLKKRRYDRRKSESSLHRALQLSRGARKARLTKSCSCQPVSCQRVSTLDPAELPCTTEYTLPGTPTATNQSSDQSQPTTSRSSAPCCANNPETPMPERPEPRTNSKEPWPRWKHYPGAGVDTSDTENEDGTCVVDVRRLLRYRPPACTADHRAEELPGEYVTFEFASRHISQQSYGAGNTDLTTLWARLGAHGPSSPSGSSLVQRSHSFTEVVQSGAKPGCSGEAGIYDGPPRQFRRENSVPEEWLNSLEEHLPPNACKRCGSLPRSFRHDDPSSDAGSKTRQLRDRMERLRLQAPEQRPFTIASDQPSRVDFIDGPGKYMLQGHSEFSSQELNPAPSVENLASSVVHPEHRIYRRDTLHGSSWRNALLGLGTKLTRGLWSPHLSEPVRNGEDHLNHGSSRDSVRSNDSRLAQLKAIGSFGKACANVIHSRAKHLSRFSSYCVQGNATAAARIAHQKEPDYCIPQTILAILNKNEGADSPRQEVDKDWKSAPSTPNPGIVIELDDDTDSEHSDSSADSYYERTFEAMEDVLADDMFRDSAIYSDPEEVSGSEHELAAKASLSRRKISDKLQTVPERQCENAQVSAQESAKVPKPESKPSSCMSSSIEPTAFRQKGWVKQIVDKFQAGTTPTS</sequence>
<dbReference type="CDD" id="cd13243">
    <property type="entry name" value="PH_PLEKHG1_G2_G3"/>
    <property type="match status" value="1"/>
</dbReference>
<dbReference type="SMART" id="SM00233">
    <property type="entry name" value="PH"/>
    <property type="match status" value="1"/>
</dbReference>
<evidence type="ECO:0000259" key="3">
    <source>
        <dbReference type="PROSITE" id="PS50003"/>
    </source>
</evidence>
<proteinExistence type="predicted"/>
<evidence type="ECO:0000256" key="2">
    <source>
        <dbReference type="SAM" id="MobiDB-lite"/>
    </source>
</evidence>
<evidence type="ECO:0000313" key="6">
    <source>
        <dbReference type="Proteomes" id="UP001321473"/>
    </source>
</evidence>
<feature type="region of interest" description="Disordered" evidence="2">
    <location>
        <begin position="41"/>
        <end position="81"/>
    </location>
</feature>
<keyword evidence="1" id="KW-0597">Phosphoprotein</keyword>
<dbReference type="InterPro" id="IPR043324">
    <property type="entry name" value="PH_PLEKHG1_G2_G3"/>
</dbReference>
<dbReference type="InterPro" id="IPR055251">
    <property type="entry name" value="SOS1_NGEF_PH"/>
</dbReference>
<dbReference type="EMBL" id="JARKHS020007357">
    <property type="protein sequence ID" value="KAK8781775.1"/>
    <property type="molecule type" value="Genomic_DNA"/>
</dbReference>
<feature type="compositionally biased region" description="Basic and acidic residues" evidence="2">
    <location>
        <begin position="966"/>
        <end position="979"/>
    </location>
</feature>
<dbReference type="GO" id="GO:0031267">
    <property type="term" value="F:small GTPase binding"/>
    <property type="evidence" value="ECO:0007669"/>
    <property type="project" value="TreeGrafter"/>
</dbReference>
<reference evidence="5 6" key="1">
    <citation type="journal article" date="2023" name="Arcadia Sci">
        <title>De novo assembly of a long-read Amblyomma americanum tick genome.</title>
        <authorList>
            <person name="Chou S."/>
            <person name="Poskanzer K.E."/>
            <person name="Rollins M."/>
            <person name="Thuy-Boun P.S."/>
        </authorList>
    </citation>
    <scope>NUCLEOTIDE SEQUENCE [LARGE SCALE GENOMIC DNA]</scope>
    <source>
        <strain evidence="5">F_SG_1</strain>
        <tissue evidence="5">Salivary glands</tissue>
    </source>
</reference>
<feature type="region of interest" description="Disordered" evidence="2">
    <location>
        <begin position="1033"/>
        <end position="1052"/>
    </location>
</feature>
<dbReference type="InterPro" id="IPR000219">
    <property type="entry name" value="DH_dom"/>
</dbReference>
<organism evidence="5 6">
    <name type="scientific">Amblyomma americanum</name>
    <name type="common">Lone star tick</name>
    <dbReference type="NCBI Taxonomy" id="6943"/>
    <lineage>
        <taxon>Eukaryota</taxon>
        <taxon>Metazoa</taxon>
        <taxon>Ecdysozoa</taxon>
        <taxon>Arthropoda</taxon>
        <taxon>Chelicerata</taxon>
        <taxon>Arachnida</taxon>
        <taxon>Acari</taxon>
        <taxon>Parasitiformes</taxon>
        <taxon>Ixodida</taxon>
        <taxon>Ixodoidea</taxon>
        <taxon>Ixodidae</taxon>
        <taxon>Amblyomminae</taxon>
        <taxon>Amblyomma</taxon>
    </lineage>
</organism>
<dbReference type="PROSITE" id="PS50010">
    <property type="entry name" value="DH_2"/>
    <property type="match status" value="1"/>
</dbReference>
<evidence type="ECO:0000259" key="4">
    <source>
        <dbReference type="PROSITE" id="PS50010"/>
    </source>
</evidence>
<accession>A0AAQ4F4X4</accession>
<feature type="domain" description="PH" evidence="3">
    <location>
        <begin position="356"/>
        <end position="450"/>
    </location>
</feature>